<sequence length="90" mass="10355">MYKISHCFSLKNCKLISIGCVLISIISWIPNFCSIPAFFWILSVILIPIGFIMSLIGLIKYNWIGGILVSLLNVIMFFSFFILMYIGYNY</sequence>
<name>A0A9N7AL25_CLOBO</name>
<dbReference type="AlphaFoldDB" id="A0A9N7AL25"/>
<gene>
    <name evidence="1" type="ORF">CLG_0071</name>
</gene>
<organism evidence="1 2">
    <name type="scientific">Clostridium botulinum D str. 1873</name>
    <dbReference type="NCBI Taxonomy" id="592027"/>
    <lineage>
        <taxon>Bacteria</taxon>
        <taxon>Bacillati</taxon>
        <taxon>Bacillota</taxon>
        <taxon>Clostridia</taxon>
        <taxon>Eubacteriales</taxon>
        <taxon>Clostridiaceae</taxon>
        <taxon>Clostridium</taxon>
    </lineage>
</organism>
<geneLocation type="plasmid" evidence="1 2">
    <name>pCLG1</name>
</geneLocation>
<reference evidence="1 2" key="1">
    <citation type="submission" date="2009-06" db="EMBL/GenBank/DDBJ databases">
        <authorList>
            <person name="Shrivastava S."/>
            <person name="Brinkac L.B."/>
            <person name="Brown J.L."/>
            <person name="Bruce D.B."/>
            <person name="Detter C."/>
            <person name="Green L.D."/>
            <person name="Munk C.A."/>
            <person name="Rogers Y.C."/>
            <person name="Tapia R."/>
            <person name="Saunders E.S."/>
            <person name="Sims D.R."/>
            <person name="Smith L.A."/>
            <person name="Smith T.J."/>
            <person name="Sutton G."/>
            <person name="Brettin T."/>
        </authorList>
    </citation>
    <scope>NUCLEOTIDE SEQUENCE [LARGE SCALE GENOMIC DNA]</scope>
    <source>
        <strain evidence="2">D str. 1873</strain>
        <plasmid evidence="1 2">pCLG1</plasmid>
    </source>
</reference>
<protein>
    <submittedName>
        <fullName evidence="1">Membrane protein</fullName>
    </submittedName>
</protein>
<dbReference type="RefSeq" id="WP_012669546.1">
    <property type="nucleotide sequence ID" value="NC_012946.1"/>
</dbReference>
<dbReference type="EMBL" id="CP001659">
    <property type="protein sequence ID" value="ACT33606.1"/>
    <property type="molecule type" value="Genomic_DNA"/>
</dbReference>
<accession>A0A9N7AL25</accession>
<evidence type="ECO:0000313" key="1">
    <source>
        <dbReference type="EMBL" id="ACT33606.1"/>
    </source>
</evidence>
<evidence type="ECO:0000313" key="2">
    <source>
        <dbReference type="Proteomes" id="UP000006160"/>
    </source>
</evidence>
<dbReference type="Proteomes" id="UP000006160">
    <property type="component" value="Plasmid pCLG1"/>
</dbReference>
<keyword evidence="1" id="KW-0614">Plasmid</keyword>
<proteinExistence type="predicted"/>